<dbReference type="PANTHER" id="PTHR40657">
    <property type="entry name" value="HYPOTHETICAL PROTEIN LOC681367"/>
    <property type="match status" value="1"/>
</dbReference>
<feature type="region of interest" description="Disordered" evidence="1">
    <location>
        <begin position="1"/>
        <end position="26"/>
    </location>
</feature>
<dbReference type="AlphaFoldDB" id="A0A6J2DYG7"/>
<dbReference type="InterPro" id="IPR039995">
    <property type="entry name" value="PEX39"/>
</dbReference>
<reference evidence="4" key="1">
    <citation type="submission" date="2025-08" db="UniProtKB">
        <authorList>
            <consortium name="RefSeq"/>
        </authorList>
    </citation>
    <scope>IDENTIFICATION</scope>
    <source>
        <tissue evidence="4">Blood</tissue>
    </source>
</reference>
<feature type="compositionally biased region" description="Low complexity" evidence="1">
    <location>
        <begin position="11"/>
        <end position="26"/>
    </location>
</feature>
<evidence type="ECO:0000259" key="2">
    <source>
        <dbReference type="Pfam" id="PF17733"/>
    </source>
</evidence>
<proteinExistence type="predicted"/>
<name>A0A6J2DYG7_ZALCA</name>
<dbReference type="InterPro" id="IPR040554">
    <property type="entry name" value="KPWE_PEX14_dom"/>
</dbReference>
<gene>
    <name evidence="4" type="primary">C7H6orf226</name>
</gene>
<accession>A0A6J2DYG7</accession>
<sequence>MERPGMERPGGRSCSGPGPTPTHAAPASVSLAQLLQLVQQGRELPGVEKRHIAATHGEPTASRLPPRPKPWEAAGSAEDPAPPP</sequence>
<dbReference type="RefSeq" id="XP_027459053.1">
    <property type="nucleotide sequence ID" value="XM_027603252.1"/>
</dbReference>
<dbReference type="PANTHER" id="PTHR40657:SF1">
    <property type="entry name" value="RIKEN CDNA 2310039H08 GENE"/>
    <property type="match status" value="1"/>
</dbReference>
<feature type="compositionally biased region" description="Basic and acidic residues" evidence="1">
    <location>
        <begin position="1"/>
        <end position="10"/>
    </location>
</feature>
<organism evidence="3 4">
    <name type="scientific">Zalophus californianus</name>
    <name type="common">California sealion</name>
    <dbReference type="NCBI Taxonomy" id="9704"/>
    <lineage>
        <taxon>Eukaryota</taxon>
        <taxon>Metazoa</taxon>
        <taxon>Chordata</taxon>
        <taxon>Craniata</taxon>
        <taxon>Vertebrata</taxon>
        <taxon>Euteleostomi</taxon>
        <taxon>Mammalia</taxon>
        <taxon>Eutheria</taxon>
        <taxon>Laurasiatheria</taxon>
        <taxon>Carnivora</taxon>
        <taxon>Caniformia</taxon>
        <taxon>Pinnipedia</taxon>
        <taxon>Otariidae</taxon>
        <taxon>Zalophus</taxon>
    </lineage>
</organism>
<feature type="region of interest" description="Disordered" evidence="1">
    <location>
        <begin position="42"/>
        <end position="84"/>
    </location>
</feature>
<feature type="domain" description="Peroxisomal membrane protein PEX14-like KPWE" evidence="2">
    <location>
        <begin position="26"/>
        <end position="72"/>
    </location>
</feature>
<dbReference type="Pfam" id="PF17733">
    <property type="entry name" value="KPWE_dom"/>
    <property type="match status" value="1"/>
</dbReference>
<evidence type="ECO:0000313" key="4">
    <source>
        <dbReference type="RefSeq" id="XP_027459053.1"/>
    </source>
</evidence>
<dbReference type="OrthoDB" id="9936937at2759"/>
<evidence type="ECO:0000256" key="1">
    <source>
        <dbReference type="SAM" id="MobiDB-lite"/>
    </source>
</evidence>
<dbReference type="Proteomes" id="UP000515165">
    <property type="component" value="Chromosome 7"/>
</dbReference>
<dbReference type="GeneID" id="113927430"/>
<dbReference type="KEGG" id="zca:113927430"/>
<keyword evidence="3" id="KW-1185">Reference proteome</keyword>
<dbReference type="CTD" id="441150"/>
<evidence type="ECO:0000313" key="3">
    <source>
        <dbReference type="Proteomes" id="UP000515165"/>
    </source>
</evidence>
<protein>
    <submittedName>
        <fullName evidence="4">Uncharacterized protein C6orf226 homolog</fullName>
    </submittedName>
</protein>